<proteinExistence type="predicted"/>
<protein>
    <submittedName>
        <fullName evidence="1">Uncharacterized protein</fullName>
    </submittedName>
</protein>
<dbReference type="AlphaFoldDB" id="A0A0C9YNV3"/>
<evidence type="ECO:0000313" key="2">
    <source>
        <dbReference type="Proteomes" id="UP000054018"/>
    </source>
</evidence>
<name>A0A0C9YNV3_9AGAM</name>
<dbReference type="Proteomes" id="UP000054018">
    <property type="component" value="Unassembled WGS sequence"/>
</dbReference>
<gene>
    <name evidence="1" type="ORF">PISMIDRAFT_689933</name>
</gene>
<evidence type="ECO:0000313" key="1">
    <source>
        <dbReference type="EMBL" id="KIK11972.1"/>
    </source>
</evidence>
<keyword evidence="2" id="KW-1185">Reference proteome</keyword>
<sequence>MYRHRPHDNLEFLAGPEVSSYAGMLLDDSDINSHFKHLHSASHSPCNLTINIPIS</sequence>
<reference evidence="2" key="2">
    <citation type="submission" date="2015-01" db="EMBL/GenBank/DDBJ databases">
        <title>Evolutionary Origins and Diversification of the Mycorrhizal Mutualists.</title>
        <authorList>
            <consortium name="DOE Joint Genome Institute"/>
            <consortium name="Mycorrhizal Genomics Consortium"/>
            <person name="Kohler A."/>
            <person name="Kuo A."/>
            <person name="Nagy L.G."/>
            <person name="Floudas D."/>
            <person name="Copeland A."/>
            <person name="Barry K.W."/>
            <person name="Cichocki N."/>
            <person name="Veneault-Fourrey C."/>
            <person name="LaButti K."/>
            <person name="Lindquist E.A."/>
            <person name="Lipzen A."/>
            <person name="Lundell T."/>
            <person name="Morin E."/>
            <person name="Murat C."/>
            <person name="Riley R."/>
            <person name="Ohm R."/>
            <person name="Sun H."/>
            <person name="Tunlid A."/>
            <person name="Henrissat B."/>
            <person name="Grigoriev I.V."/>
            <person name="Hibbett D.S."/>
            <person name="Martin F."/>
        </authorList>
    </citation>
    <scope>NUCLEOTIDE SEQUENCE [LARGE SCALE GENOMIC DNA]</scope>
    <source>
        <strain evidence="2">441</strain>
    </source>
</reference>
<accession>A0A0C9YNV3</accession>
<dbReference type="HOGENOM" id="CLU_3033300_0_0_1"/>
<dbReference type="EMBL" id="KN834133">
    <property type="protein sequence ID" value="KIK11972.1"/>
    <property type="molecule type" value="Genomic_DNA"/>
</dbReference>
<organism evidence="1 2">
    <name type="scientific">Pisolithus microcarpus 441</name>
    <dbReference type="NCBI Taxonomy" id="765257"/>
    <lineage>
        <taxon>Eukaryota</taxon>
        <taxon>Fungi</taxon>
        <taxon>Dikarya</taxon>
        <taxon>Basidiomycota</taxon>
        <taxon>Agaricomycotina</taxon>
        <taxon>Agaricomycetes</taxon>
        <taxon>Agaricomycetidae</taxon>
        <taxon>Boletales</taxon>
        <taxon>Sclerodermatineae</taxon>
        <taxon>Pisolithaceae</taxon>
        <taxon>Pisolithus</taxon>
    </lineage>
</organism>
<reference evidence="1 2" key="1">
    <citation type="submission" date="2014-04" db="EMBL/GenBank/DDBJ databases">
        <authorList>
            <consortium name="DOE Joint Genome Institute"/>
            <person name="Kuo A."/>
            <person name="Kohler A."/>
            <person name="Costa M.D."/>
            <person name="Nagy L.G."/>
            <person name="Floudas D."/>
            <person name="Copeland A."/>
            <person name="Barry K.W."/>
            <person name="Cichocki N."/>
            <person name="Veneault-Fourrey C."/>
            <person name="LaButti K."/>
            <person name="Lindquist E.A."/>
            <person name="Lipzen A."/>
            <person name="Lundell T."/>
            <person name="Morin E."/>
            <person name="Murat C."/>
            <person name="Sun H."/>
            <person name="Tunlid A."/>
            <person name="Henrissat B."/>
            <person name="Grigoriev I.V."/>
            <person name="Hibbett D.S."/>
            <person name="Martin F."/>
            <person name="Nordberg H.P."/>
            <person name="Cantor M.N."/>
            <person name="Hua S.X."/>
        </authorList>
    </citation>
    <scope>NUCLEOTIDE SEQUENCE [LARGE SCALE GENOMIC DNA]</scope>
    <source>
        <strain evidence="1 2">441</strain>
    </source>
</reference>